<protein>
    <submittedName>
        <fullName evidence="7">Gypsy retrotransposon integrase-like protein 1</fullName>
    </submittedName>
</protein>
<dbReference type="InterPro" id="IPR050987">
    <property type="entry name" value="AtrR-like"/>
</dbReference>
<gene>
    <name evidence="7" type="primary">GIN1_13</name>
    <name evidence="7" type="ORF">VKT23_009044</name>
</gene>
<keyword evidence="3" id="KW-0238">DNA-binding</keyword>
<organism evidence="7 8">
    <name type="scientific">Marasmiellus scandens</name>
    <dbReference type="NCBI Taxonomy" id="2682957"/>
    <lineage>
        <taxon>Eukaryota</taxon>
        <taxon>Fungi</taxon>
        <taxon>Dikarya</taxon>
        <taxon>Basidiomycota</taxon>
        <taxon>Agaricomycotina</taxon>
        <taxon>Agaricomycetes</taxon>
        <taxon>Agaricomycetidae</taxon>
        <taxon>Agaricales</taxon>
        <taxon>Marasmiineae</taxon>
        <taxon>Omphalotaceae</taxon>
        <taxon>Marasmiellus</taxon>
    </lineage>
</organism>
<keyword evidence="8" id="KW-1185">Reference proteome</keyword>
<feature type="compositionally biased region" description="Pro residues" evidence="5">
    <location>
        <begin position="1"/>
        <end position="15"/>
    </location>
</feature>
<keyword evidence="4" id="KW-0539">Nucleus</keyword>
<evidence type="ECO:0000259" key="6">
    <source>
        <dbReference type="Pfam" id="PF04082"/>
    </source>
</evidence>
<proteinExistence type="predicted"/>
<evidence type="ECO:0000256" key="4">
    <source>
        <dbReference type="ARBA" id="ARBA00023242"/>
    </source>
</evidence>
<dbReference type="PANTHER" id="PTHR46910">
    <property type="entry name" value="TRANSCRIPTION FACTOR PDR1"/>
    <property type="match status" value="1"/>
</dbReference>
<sequence>MEDQPFVPPASPSPEPEIEPSNYSGLEIGAGYGNEAEPENDDEDDESSIHNSRTKFHGHSSTADLIKSAISMKKEYTGEGFEGKRGRPRFHRPVYWEVLPRQWQKLYHRDPPPLEFPPNDLLLSLVDLYFQNVNFITPFLHRPTFDRLIASNAHMHQYDFGALLLAVCAMGSRYSDDPRVFADDSNSELSIGWRYMGQVRSLPLTLTIPGDELTKGTSRFK</sequence>
<keyword evidence="2" id="KW-0479">Metal-binding</keyword>
<evidence type="ECO:0000256" key="3">
    <source>
        <dbReference type="ARBA" id="ARBA00023125"/>
    </source>
</evidence>
<evidence type="ECO:0000313" key="8">
    <source>
        <dbReference type="Proteomes" id="UP001498398"/>
    </source>
</evidence>
<name>A0ABR1JJ34_9AGAR</name>
<evidence type="ECO:0000313" key="7">
    <source>
        <dbReference type="EMBL" id="KAK7461118.1"/>
    </source>
</evidence>
<comment type="subcellular location">
    <subcellularLocation>
        <location evidence="1">Nucleus</location>
    </subcellularLocation>
</comment>
<feature type="compositionally biased region" description="Acidic residues" evidence="5">
    <location>
        <begin position="36"/>
        <end position="46"/>
    </location>
</feature>
<dbReference type="Pfam" id="PF04082">
    <property type="entry name" value="Fungal_trans"/>
    <property type="match status" value="1"/>
</dbReference>
<evidence type="ECO:0000256" key="2">
    <source>
        <dbReference type="ARBA" id="ARBA00022723"/>
    </source>
</evidence>
<accession>A0ABR1JJ34</accession>
<dbReference type="EMBL" id="JBANRG010000014">
    <property type="protein sequence ID" value="KAK7461118.1"/>
    <property type="molecule type" value="Genomic_DNA"/>
</dbReference>
<dbReference type="Proteomes" id="UP001498398">
    <property type="component" value="Unassembled WGS sequence"/>
</dbReference>
<evidence type="ECO:0000256" key="5">
    <source>
        <dbReference type="SAM" id="MobiDB-lite"/>
    </source>
</evidence>
<feature type="region of interest" description="Disordered" evidence="5">
    <location>
        <begin position="1"/>
        <end position="62"/>
    </location>
</feature>
<comment type="caution">
    <text evidence="7">The sequence shown here is derived from an EMBL/GenBank/DDBJ whole genome shotgun (WGS) entry which is preliminary data.</text>
</comment>
<evidence type="ECO:0000256" key="1">
    <source>
        <dbReference type="ARBA" id="ARBA00004123"/>
    </source>
</evidence>
<feature type="domain" description="Xylanolytic transcriptional activator regulatory" evidence="6">
    <location>
        <begin position="127"/>
        <end position="188"/>
    </location>
</feature>
<dbReference type="CDD" id="cd12148">
    <property type="entry name" value="fungal_TF_MHR"/>
    <property type="match status" value="1"/>
</dbReference>
<dbReference type="PANTHER" id="PTHR46910:SF3">
    <property type="entry name" value="HALOTOLERANCE PROTEIN 9-RELATED"/>
    <property type="match status" value="1"/>
</dbReference>
<dbReference type="InterPro" id="IPR007219">
    <property type="entry name" value="XnlR_reg_dom"/>
</dbReference>
<reference evidence="7 8" key="1">
    <citation type="submission" date="2024-01" db="EMBL/GenBank/DDBJ databases">
        <title>A draft genome for the cacao thread blight pathogen Marasmiellus scandens.</title>
        <authorList>
            <person name="Baruah I.K."/>
            <person name="Leung J."/>
            <person name="Bukari Y."/>
            <person name="Amoako-Attah I."/>
            <person name="Meinhardt L.W."/>
            <person name="Bailey B.A."/>
            <person name="Cohen S.P."/>
        </authorList>
    </citation>
    <scope>NUCLEOTIDE SEQUENCE [LARGE SCALE GENOMIC DNA]</scope>
    <source>
        <strain evidence="7 8">GH-19</strain>
    </source>
</reference>